<evidence type="ECO:0000313" key="2">
    <source>
        <dbReference type="EMBL" id="OFI35505.1"/>
    </source>
</evidence>
<feature type="domain" description="DUF1737" evidence="1">
    <location>
        <begin position="1"/>
        <end position="50"/>
    </location>
</feature>
<dbReference type="OrthoDB" id="9809803at2"/>
<dbReference type="AlphaFoldDB" id="A0A1E8FHU6"/>
<accession>A0A1E8FHU6</accession>
<comment type="caution">
    <text evidence="2">The sequence shown here is derived from an EMBL/GenBank/DDBJ whole genome shotgun (WGS) entry which is preliminary data.</text>
</comment>
<dbReference type="InterPro" id="IPR013619">
    <property type="entry name" value="DUF1737"/>
</dbReference>
<dbReference type="EMBL" id="MJIC01000009">
    <property type="protein sequence ID" value="OFI35505.1"/>
    <property type="molecule type" value="Genomic_DNA"/>
</dbReference>
<dbReference type="RefSeq" id="WP_070175249.1">
    <property type="nucleotide sequence ID" value="NZ_BMJR01000006.1"/>
</dbReference>
<organism evidence="2 3">
    <name type="scientific">Alteromonas lipolytica</name>
    <dbReference type="NCBI Taxonomy" id="1856405"/>
    <lineage>
        <taxon>Bacteria</taxon>
        <taxon>Pseudomonadati</taxon>
        <taxon>Pseudomonadota</taxon>
        <taxon>Gammaproteobacteria</taxon>
        <taxon>Alteromonadales</taxon>
        <taxon>Alteromonadaceae</taxon>
        <taxon>Alteromonas/Salinimonas group</taxon>
        <taxon>Alteromonas</taxon>
    </lineage>
</organism>
<protein>
    <recommendedName>
        <fullName evidence="1">DUF1737 domain-containing protein</fullName>
    </recommendedName>
</protein>
<dbReference type="STRING" id="1856405.BFC17_12120"/>
<evidence type="ECO:0000313" key="3">
    <source>
        <dbReference type="Proteomes" id="UP000176037"/>
    </source>
</evidence>
<proteinExistence type="predicted"/>
<dbReference type="Proteomes" id="UP000176037">
    <property type="component" value="Unassembled WGS sequence"/>
</dbReference>
<reference evidence="2 3" key="1">
    <citation type="submission" date="2016-09" db="EMBL/GenBank/DDBJ databases">
        <title>Alteromonas lipolytica, a new species isolated from sea water.</title>
        <authorList>
            <person name="Wu Y.-H."/>
            <person name="Cheng H."/>
            <person name="Xu X.-W."/>
        </authorList>
    </citation>
    <scope>NUCLEOTIDE SEQUENCE [LARGE SCALE GENOMIC DNA]</scope>
    <source>
        <strain evidence="2 3">JW12</strain>
    </source>
</reference>
<name>A0A1E8FHU6_9ALTE</name>
<keyword evidence="3" id="KW-1185">Reference proteome</keyword>
<evidence type="ECO:0000259" key="1">
    <source>
        <dbReference type="Pfam" id="PF08410"/>
    </source>
</evidence>
<sequence length="66" mass="7148">MQLYRLISGPDDATFCMRITELLNKGWVLHGSPSLTFNGTSTIVAQAVIKQVEGEAFSADIALSAY</sequence>
<gene>
    <name evidence="2" type="ORF">BFC17_12120</name>
</gene>
<dbReference type="Pfam" id="PF08410">
    <property type="entry name" value="DUF1737"/>
    <property type="match status" value="1"/>
</dbReference>